<sequence>MDEADEIVRALESSLSHIKWRLKPSSKRRLQTDMLALCTEMRPVVMVDYGGKMPELQQKLCAFLKQCRNESSGFENLRVMIIEDMIYLVHLKTFDEYVKSSTNLESELLYIDLEQDPPKMITRTDEKAAILALVLAQKLFSSLFSEGETSCNHLEQCGPDCATENKPTSLQSSDLIDLSSSIKETGVTVPTLNGWLLGYPVVYLFGQDHIQEAIYNLSTKSLHIFQIFASRKGAGKDDRPQSQSEELLSFSVPYELSLKGSGEKWAKAFLGRMRERQTKHGRVWASLRMEVVGCYPQSIAF</sequence>
<dbReference type="OrthoDB" id="2395010at2759"/>
<dbReference type="InterPro" id="IPR027850">
    <property type="entry name" value="DUF4504"/>
</dbReference>
<evidence type="ECO:0000313" key="2">
    <source>
        <dbReference type="Proteomes" id="UP000595140"/>
    </source>
</evidence>
<dbReference type="PANTHER" id="PTHR31366:SF2">
    <property type="entry name" value="UPF0739 PROTEIN C1ORF74"/>
    <property type="match status" value="1"/>
</dbReference>
<accession>A0A484MV68</accession>
<evidence type="ECO:0000313" key="1">
    <source>
        <dbReference type="EMBL" id="VFQ92347.1"/>
    </source>
</evidence>
<dbReference type="Pfam" id="PF14953">
    <property type="entry name" value="DUF4504"/>
    <property type="match status" value="1"/>
</dbReference>
<dbReference type="AlphaFoldDB" id="A0A484MV68"/>
<proteinExistence type="predicted"/>
<organism evidence="1 2">
    <name type="scientific">Cuscuta campestris</name>
    <dbReference type="NCBI Taxonomy" id="132261"/>
    <lineage>
        <taxon>Eukaryota</taxon>
        <taxon>Viridiplantae</taxon>
        <taxon>Streptophyta</taxon>
        <taxon>Embryophyta</taxon>
        <taxon>Tracheophyta</taxon>
        <taxon>Spermatophyta</taxon>
        <taxon>Magnoliopsida</taxon>
        <taxon>eudicotyledons</taxon>
        <taxon>Gunneridae</taxon>
        <taxon>Pentapetalae</taxon>
        <taxon>asterids</taxon>
        <taxon>lamiids</taxon>
        <taxon>Solanales</taxon>
        <taxon>Convolvulaceae</taxon>
        <taxon>Cuscuteae</taxon>
        <taxon>Cuscuta</taxon>
        <taxon>Cuscuta subgen. Grammica</taxon>
        <taxon>Cuscuta sect. Cleistogrammica</taxon>
    </lineage>
</organism>
<gene>
    <name evidence="1" type="ORF">CCAM_LOCUS34123</name>
</gene>
<name>A0A484MV68_9ASTE</name>
<dbReference type="Proteomes" id="UP000595140">
    <property type="component" value="Unassembled WGS sequence"/>
</dbReference>
<dbReference type="EMBL" id="OOIL02004481">
    <property type="protein sequence ID" value="VFQ92347.1"/>
    <property type="molecule type" value="Genomic_DNA"/>
</dbReference>
<reference evidence="1 2" key="1">
    <citation type="submission" date="2018-04" db="EMBL/GenBank/DDBJ databases">
        <authorList>
            <person name="Vogel A."/>
        </authorList>
    </citation>
    <scope>NUCLEOTIDE SEQUENCE [LARGE SCALE GENOMIC DNA]</scope>
</reference>
<dbReference type="PANTHER" id="PTHR31366">
    <property type="entry name" value="UPF0739 PROTEIN C1ORF74"/>
    <property type="match status" value="1"/>
</dbReference>
<keyword evidence="2" id="KW-1185">Reference proteome</keyword>
<protein>
    <submittedName>
        <fullName evidence="1">Uncharacterized protein</fullName>
    </submittedName>
</protein>